<evidence type="ECO:0000313" key="3">
    <source>
        <dbReference type="Proteomes" id="UP001623041"/>
    </source>
</evidence>
<feature type="region of interest" description="Disordered" evidence="1">
    <location>
        <begin position="42"/>
        <end position="62"/>
    </location>
</feature>
<sequence>MAVKHDGVTIGTVSGGIVNFGGTGTIAPISITKTVISGGEGNQGAVTKTITSKQPGESRLLD</sequence>
<reference evidence="2 3" key="1">
    <citation type="submission" date="2024-11" db="EMBL/GenBank/DDBJ databases">
        <authorList>
            <person name="Lucas J.A."/>
        </authorList>
    </citation>
    <scope>NUCLEOTIDE SEQUENCE [LARGE SCALE GENOMIC DNA]</scope>
    <source>
        <strain evidence="2 3">Z 5.4</strain>
    </source>
</reference>
<protein>
    <recommendedName>
        <fullName evidence="4">Spore germination protein</fullName>
    </recommendedName>
</protein>
<accession>A0ABW8RJM4</accession>
<evidence type="ECO:0000313" key="2">
    <source>
        <dbReference type="EMBL" id="MFK9093708.1"/>
    </source>
</evidence>
<comment type="caution">
    <text evidence="2">The sequence shown here is derived from an EMBL/GenBank/DDBJ whole genome shotgun (WGS) entry which is preliminary data.</text>
</comment>
<organism evidence="2 3">
    <name type="scientific">Bacillus salipaludis</name>
    <dbReference type="NCBI Taxonomy" id="2547811"/>
    <lineage>
        <taxon>Bacteria</taxon>
        <taxon>Bacillati</taxon>
        <taxon>Bacillota</taxon>
        <taxon>Bacilli</taxon>
        <taxon>Bacillales</taxon>
        <taxon>Bacillaceae</taxon>
        <taxon>Bacillus</taxon>
    </lineage>
</organism>
<evidence type="ECO:0008006" key="4">
    <source>
        <dbReference type="Google" id="ProtNLM"/>
    </source>
</evidence>
<dbReference type="EMBL" id="JBJHQH010000016">
    <property type="protein sequence ID" value="MFK9093708.1"/>
    <property type="molecule type" value="Genomic_DNA"/>
</dbReference>
<name>A0ABW8RJM4_9BACI</name>
<evidence type="ECO:0000256" key="1">
    <source>
        <dbReference type="SAM" id="MobiDB-lite"/>
    </source>
</evidence>
<gene>
    <name evidence="2" type="ORF">ACJEBI_19780</name>
</gene>
<dbReference type="RefSeq" id="WP_406582205.1">
    <property type="nucleotide sequence ID" value="NZ_JBJHQH010000016.1"/>
</dbReference>
<keyword evidence="3" id="KW-1185">Reference proteome</keyword>
<proteinExistence type="predicted"/>
<dbReference type="Proteomes" id="UP001623041">
    <property type="component" value="Unassembled WGS sequence"/>
</dbReference>
<feature type="compositionally biased region" description="Polar residues" evidence="1">
    <location>
        <begin position="44"/>
        <end position="55"/>
    </location>
</feature>